<feature type="chain" id="PRO_5006432046" description="Protein GltF" evidence="1">
    <location>
        <begin position="23"/>
        <end position="207"/>
    </location>
</feature>
<evidence type="ECO:0000256" key="1">
    <source>
        <dbReference type="SAM" id="SignalP"/>
    </source>
</evidence>
<dbReference type="PATRIC" id="fig|1615673.3.peg.2297"/>
<dbReference type="EMBL" id="JYLN01000002">
    <property type="protein sequence ID" value="KRP74061.1"/>
    <property type="molecule type" value="Genomic_DNA"/>
</dbReference>
<gene>
    <name evidence="2" type="ORF">TX23_06445</name>
</gene>
<dbReference type="Proteomes" id="UP000050852">
    <property type="component" value="Unassembled WGS sequence"/>
</dbReference>
<accession>A0A0R3AQM5</accession>
<protein>
    <recommendedName>
        <fullName evidence="4">Protein GltF</fullName>
    </recommendedName>
</protein>
<comment type="caution">
    <text evidence="2">The sequence shown here is derived from an EMBL/GenBank/DDBJ whole genome shotgun (WGS) entry which is preliminary data.</text>
</comment>
<dbReference type="InterPro" id="IPR010546">
    <property type="entry name" value="DUF1120"/>
</dbReference>
<keyword evidence="1" id="KW-0732">Signal</keyword>
<organism evidence="2 3">
    <name type="scientific">Pseudomonas paralactis</name>
    <dbReference type="NCBI Taxonomy" id="1615673"/>
    <lineage>
        <taxon>Bacteria</taxon>
        <taxon>Pseudomonadati</taxon>
        <taxon>Pseudomonadota</taxon>
        <taxon>Gammaproteobacteria</taxon>
        <taxon>Pseudomonadales</taxon>
        <taxon>Pseudomonadaceae</taxon>
        <taxon>Pseudomonas</taxon>
    </lineage>
</organism>
<feature type="signal peptide" evidence="1">
    <location>
        <begin position="1"/>
        <end position="22"/>
    </location>
</feature>
<dbReference type="RefSeq" id="WP_057701495.1">
    <property type="nucleotide sequence ID" value="NZ_JAUKOF010000029.1"/>
</dbReference>
<evidence type="ECO:0008006" key="4">
    <source>
        <dbReference type="Google" id="ProtNLM"/>
    </source>
</evidence>
<sequence length="207" mass="22192">MKTRLTTLAAGVLLLGSATTFAASSVDLAVKGLIVPSACTPSLSGGGVIDHGKISAKDLNTDRETFLGRQTLAMTVNCDAPIQFALHSVDNRATSSPSGSGYYGLGFINETQQLGYYYIRMSNPVADEGVVVQTISSTDLQNWMRWPEWDAGLYMSVASMEDHTQPLAVKDLTVDLNVYTAINRADGMDLSNEVTIDGSATLEVKYL</sequence>
<dbReference type="OrthoDB" id="6602106at2"/>
<evidence type="ECO:0000313" key="2">
    <source>
        <dbReference type="EMBL" id="KRP74061.1"/>
    </source>
</evidence>
<reference evidence="2 3" key="1">
    <citation type="submission" date="2015-02" db="EMBL/GenBank/DDBJ databases">
        <title>Two Pseudomonas sp. nov., isolated from raw milk.</title>
        <authorList>
            <person name="Wenning M."/>
            <person name="von Neubeck M."/>
            <person name="Huptas C."/>
            <person name="Scherer S."/>
        </authorList>
    </citation>
    <scope>NUCLEOTIDE SEQUENCE [LARGE SCALE GENOMIC DNA]</scope>
    <source>
        <strain evidence="2 3">DSM 29164</strain>
    </source>
</reference>
<proteinExistence type="predicted"/>
<dbReference type="Pfam" id="PF06551">
    <property type="entry name" value="DUF1120"/>
    <property type="match status" value="1"/>
</dbReference>
<name>A0A0R3AQM5_9PSED</name>
<dbReference type="AlphaFoldDB" id="A0A0R3AQM5"/>
<evidence type="ECO:0000313" key="3">
    <source>
        <dbReference type="Proteomes" id="UP000050852"/>
    </source>
</evidence>